<dbReference type="InterPro" id="IPR007274">
    <property type="entry name" value="Cop_transporter"/>
</dbReference>
<feature type="transmembrane region" description="Helical" evidence="5">
    <location>
        <begin position="172"/>
        <end position="190"/>
    </location>
</feature>
<keyword evidence="4 5" id="KW-0472">Membrane</keyword>
<evidence type="ECO:0000313" key="7">
    <source>
        <dbReference type="Proteomes" id="UP000094112"/>
    </source>
</evidence>
<keyword evidence="7" id="KW-1185">Reference proteome</keyword>
<evidence type="ECO:0000256" key="2">
    <source>
        <dbReference type="ARBA" id="ARBA00022692"/>
    </source>
</evidence>
<dbReference type="STRING" id="683960.A0A1E3P8X3"/>
<accession>A0A1E3P8X3</accession>
<evidence type="ECO:0000256" key="3">
    <source>
        <dbReference type="ARBA" id="ARBA00022989"/>
    </source>
</evidence>
<feature type="transmembrane region" description="Helical" evidence="5">
    <location>
        <begin position="76"/>
        <end position="101"/>
    </location>
</feature>
<dbReference type="Proteomes" id="UP000094112">
    <property type="component" value="Unassembled WGS sequence"/>
</dbReference>
<dbReference type="Pfam" id="PF04145">
    <property type="entry name" value="Ctr"/>
    <property type="match status" value="1"/>
</dbReference>
<keyword evidence="5" id="KW-0186">Copper</keyword>
<dbReference type="GO" id="GO:0005375">
    <property type="term" value="F:copper ion transmembrane transporter activity"/>
    <property type="evidence" value="ECO:0007669"/>
    <property type="project" value="UniProtKB-UniRule"/>
</dbReference>
<protein>
    <recommendedName>
        <fullName evidence="5">Copper transport protein</fullName>
    </recommendedName>
</protein>
<keyword evidence="2 5" id="KW-0812">Transmembrane</keyword>
<keyword evidence="3 5" id="KW-1133">Transmembrane helix</keyword>
<sequence length="234" mass="25646">MAMSSSTPTASSSMNMGGMGGMGHHTTASMSMPMSSSTGSSSMDMGMHMSMNTFLTTKYSGYPVVFKNLSAASGGAAFGIFCVLFFTAFAFRGLGFLSAYLEQTVFRDPKKFDLSENETTHHTHQDEKNVINESTRSTDMESVLVKKRDAENNRSVIAKFFAVTPSSLYRDFIRVILAFVSAMLGYALMLAAMSFIIPYFFAIILGLSFGEVFFHRLASVMEINTNNSICESLH</sequence>
<dbReference type="AlphaFoldDB" id="A0A1E3P8X3"/>
<feature type="transmembrane region" description="Helical" evidence="5">
    <location>
        <begin position="196"/>
        <end position="214"/>
    </location>
</feature>
<evidence type="ECO:0000256" key="4">
    <source>
        <dbReference type="ARBA" id="ARBA00023136"/>
    </source>
</evidence>
<evidence type="ECO:0000256" key="5">
    <source>
        <dbReference type="RuleBase" id="RU367022"/>
    </source>
</evidence>
<dbReference type="GeneID" id="30203319"/>
<organism evidence="6 7">
    <name type="scientific">Wickerhamomyces anomalus (strain ATCC 58044 / CBS 1984 / NCYC 433 / NRRL Y-366-8)</name>
    <name type="common">Yeast</name>
    <name type="synonym">Hansenula anomala</name>
    <dbReference type="NCBI Taxonomy" id="683960"/>
    <lineage>
        <taxon>Eukaryota</taxon>
        <taxon>Fungi</taxon>
        <taxon>Dikarya</taxon>
        <taxon>Ascomycota</taxon>
        <taxon>Saccharomycotina</taxon>
        <taxon>Saccharomycetes</taxon>
        <taxon>Phaffomycetales</taxon>
        <taxon>Wickerhamomycetaceae</taxon>
        <taxon>Wickerhamomyces</taxon>
    </lineage>
</organism>
<keyword evidence="5" id="KW-0406">Ion transport</keyword>
<dbReference type="PANTHER" id="PTHR12483:SF27">
    <property type="entry name" value="COPPER TRANSPORT PROTEIN CTR1"/>
    <property type="match status" value="1"/>
</dbReference>
<keyword evidence="5" id="KW-0187">Copper transport</keyword>
<keyword evidence="5" id="KW-0813">Transport</keyword>
<dbReference type="EMBL" id="KV454208">
    <property type="protein sequence ID" value="ODQ61863.1"/>
    <property type="molecule type" value="Genomic_DNA"/>
</dbReference>
<comment type="subcellular location">
    <subcellularLocation>
        <location evidence="1 5">Membrane</location>
        <topology evidence="1 5">Multi-pass membrane protein</topology>
    </subcellularLocation>
</comment>
<reference evidence="6 7" key="1">
    <citation type="journal article" date="2016" name="Proc. Natl. Acad. Sci. U.S.A.">
        <title>Comparative genomics of biotechnologically important yeasts.</title>
        <authorList>
            <person name="Riley R."/>
            <person name="Haridas S."/>
            <person name="Wolfe K.H."/>
            <person name="Lopes M.R."/>
            <person name="Hittinger C.T."/>
            <person name="Goeker M."/>
            <person name="Salamov A.A."/>
            <person name="Wisecaver J.H."/>
            <person name="Long T.M."/>
            <person name="Calvey C.H."/>
            <person name="Aerts A.L."/>
            <person name="Barry K.W."/>
            <person name="Choi C."/>
            <person name="Clum A."/>
            <person name="Coughlan A.Y."/>
            <person name="Deshpande S."/>
            <person name="Douglass A.P."/>
            <person name="Hanson S.J."/>
            <person name="Klenk H.-P."/>
            <person name="LaButti K.M."/>
            <person name="Lapidus A."/>
            <person name="Lindquist E.A."/>
            <person name="Lipzen A.M."/>
            <person name="Meier-Kolthoff J.P."/>
            <person name="Ohm R.A."/>
            <person name="Otillar R.P."/>
            <person name="Pangilinan J.L."/>
            <person name="Peng Y."/>
            <person name="Rokas A."/>
            <person name="Rosa C.A."/>
            <person name="Scheuner C."/>
            <person name="Sibirny A.A."/>
            <person name="Slot J.C."/>
            <person name="Stielow J.B."/>
            <person name="Sun H."/>
            <person name="Kurtzman C.P."/>
            <person name="Blackwell M."/>
            <person name="Grigoriev I.V."/>
            <person name="Jeffries T.W."/>
        </authorList>
    </citation>
    <scope>NUCLEOTIDE SEQUENCE [LARGE SCALE GENOMIC DNA]</scope>
    <source>
        <strain evidence="7">ATCC 58044 / CBS 1984 / NCYC 433 / NRRL Y-366-8</strain>
    </source>
</reference>
<dbReference type="OrthoDB" id="73901at2759"/>
<gene>
    <name evidence="6" type="ORF">WICANDRAFT_86839</name>
</gene>
<dbReference type="RefSeq" id="XP_019041070.1">
    <property type="nucleotide sequence ID" value="XM_019186073.1"/>
</dbReference>
<comment type="similarity">
    <text evidence="5">Belongs to the copper transporter (Ctr) (TC 1.A.56) family. SLC31A subfamily.</text>
</comment>
<name>A0A1E3P8X3_WICAA</name>
<evidence type="ECO:0000313" key="6">
    <source>
        <dbReference type="EMBL" id="ODQ61863.1"/>
    </source>
</evidence>
<dbReference type="GO" id="GO:0005886">
    <property type="term" value="C:plasma membrane"/>
    <property type="evidence" value="ECO:0007669"/>
    <property type="project" value="TreeGrafter"/>
</dbReference>
<proteinExistence type="inferred from homology"/>
<dbReference type="PANTHER" id="PTHR12483">
    <property type="entry name" value="SOLUTE CARRIER FAMILY 31 COPPER TRANSPORTERS"/>
    <property type="match status" value="1"/>
</dbReference>
<evidence type="ECO:0000256" key="1">
    <source>
        <dbReference type="ARBA" id="ARBA00004141"/>
    </source>
</evidence>